<dbReference type="AlphaFoldDB" id="A0A031LJ06"/>
<protein>
    <submittedName>
        <fullName evidence="1">Uncharacterized protein</fullName>
    </submittedName>
</protein>
<evidence type="ECO:0000313" key="1">
    <source>
        <dbReference type="EMBL" id="EZQ01536.1"/>
    </source>
</evidence>
<sequence length="134" mass="15663">MSNNPFLVKILNLLDRDTYGKLLNTIKRDIQISQQGRQGASWKGINLDEISSKVLEDVLREYLKRSKYSKDTDKSFEDIVNVALSKNRVLEKQNVQVKKEIYGDLHKELGRYDYNTLKNALIYTILKNKGNRER</sequence>
<proteinExistence type="predicted"/>
<gene>
    <name evidence="1" type="ORF">CM19_13035</name>
</gene>
<accession>A0A031LJ06</accession>
<reference evidence="1 2" key="1">
    <citation type="submission" date="2014-03" db="EMBL/GenBank/DDBJ databases">
        <title>Draft genome sequence of the novel thermoacidophilic archaea Acidianus copahuensis ALE1 strain, isolated from Copahue volcanic area in Neuquen Argentina.</title>
        <authorList>
            <person name="Urbieta M.S."/>
            <person name="Rascovan N."/>
            <person name="Castro C."/>
            <person name="Revale S."/>
            <person name="Giaveno M.A."/>
            <person name="Vazquez M.P."/>
            <person name="Donati E.R."/>
        </authorList>
    </citation>
    <scope>NUCLEOTIDE SEQUENCE [LARGE SCALE GENOMIC DNA]</scope>
    <source>
        <strain evidence="1 2">ALE1</strain>
    </source>
</reference>
<dbReference type="RefSeq" id="WP_048100758.1">
    <property type="nucleotide sequence ID" value="NZ_JFZT01000068.1"/>
</dbReference>
<dbReference type="STRING" id="1160895.CM19_13035"/>
<evidence type="ECO:0000313" key="2">
    <source>
        <dbReference type="Proteomes" id="UP000024332"/>
    </source>
</evidence>
<comment type="caution">
    <text evidence="1">The sequence shown here is derived from an EMBL/GenBank/DDBJ whole genome shotgun (WGS) entry which is preliminary data.</text>
</comment>
<dbReference type="Proteomes" id="UP000024332">
    <property type="component" value="Unassembled WGS sequence"/>
</dbReference>
<dbReference type="EMBL" id="JFZT01000068">
    <property type="protein sequence ID" value="EZQ01536.1"/>
    <property type="molecule type" value="Genomic_DNA"/>
</dbReference>
<organism evidence="1 2">
    <name type="scientific">Candidatus Acidianus copahuensis</name>
    <dbReference type="NCBI Taxonomy" id="1160895"/>
    <lineage>
        <taxon>Archaea</taxon>
        <taxon>Thermoproteota</taxon>
        <taxon>Thermoprotei</taxon>
        <taxon>Sulfolobales</taxon>
        <taxon>Sulfolobaceae</taxon>
        <taxon>Acidianus</taxon>
    </lineage>
</organism>
<name>A0A031LJ06_9CREN</name>
<keyword evidence="2" id="KW-1185">Reference proteome</keyword>